<name>A0A1X7DZS7_9HYPH</name>
<protein>
    <submittedName>
        <fullName evidence="2">Putative nucleotidyltransferase DUF294</fullName>
    </submittedName>
</protein>
<evidence type="ECO:0000313" key="2">
    <source>
        <dbReference type="EMBL" id="SMF24369.1"/>
    </source>
</evidence>
<dbReference type="InterPro" id="IPR005105">
    <property type="entry name" value="GlnD_Uridyltrans_N"/>
</dbReference>
<sequence>MSTGADTSDFNRKLMHFHEQSVAKLETMRDAAKAMFEDTCGFVIGVNGSLARREYTSGSDVDLFFLVLDGDIAGAKAAQEKFRQKMQEVGVKMPASGGVFEEPLPADEMLATIGGNDDTNTFITRRMLFLLEGEWIFNRSAFEETRQALVGRYVEEGLDDKKICLFLLNDIIRYWRTICVDYEYKIAGGGKAKAVRLIKLRFSRMLLYFAGVVAIGQTQGVPYEEKRKILDKLLSTPPIERLRSVIGDKSQTSLQLYTEFLVALDDPETRKQLELLGDDGLSTTAYAVLSEKARAFKDSLFQILVTELGTGHPVIKALLL</sequence>
<dbReference type="OrthoDB" id="272882at2"/>
<organism evidence="2 3">
    <name type="scientific">Xaviernesmea oryzae</name>
    <dbReference type="NCBI Taxonomy" id="464029"/>
    <lineage>
        <taxon>Bacteria</taxon>
        <taxon>Pseudomonadati</taxon>
        <taxon>Pseudomonadota</taxon>
        <taxon>Alphaproteobacteria</taxon>
        <taxon>Hyphomicrobiales</taxon>
        <taxon>Rhizobiaceae</taxon>
        <taxon>Rhizobium/Agrobacterium group</taxon>
        <taxon>Xaviernesmea</taxon>
    </lineage>
</organism>
<gene>
    <name evidence="2" type="ORF">SAMN02982989_3228</name>
</gene>
<dbReference type="GO" id="GO:0008773">
    <property type="term" value="F:[protein-PII] uridylyltransferase activity"/>
    <property type="evidence" value="ECO:0007669"/>
    <property type="project" value="InterPro"/>
</dbReference>
<dbReference type="Pfam" id="PF03445">
    <property type="entry name" value="DUF294"/>
    <property type="match status" value="1"/>
</dbReference>
<evidence type="ECO:0000259" key="1">
    <source>
        <dbReference type="Pfam" id="PF03445"/>
    </source>
</evidence>
<keyword evidence="2" id="KW-0808">Transferase</keyword>
<proteinExistence type="predicted"/>
<dbReference type="EMBL" id="FXAF01000005">
    <property type="protein sequence ID" value="SMF24369.1"/>
    <property type="molecule type" value="Genomic_DNA"/>
</dbReference>
<reference evidence="3" key="1">
    <citation type="submission" date="2017-04" db="EMBL/GenBank/DDBJ databases">
        <authorList>
            <person name="Varghese N."/>
            <person name="Submissions S."/>
        </authorList>
    </citation>
    <scope>NUCLEOTIDE SEQUENCE [LARGE SCALE GENOMIC DNA]</scope>
    <source>
        <strain evidence="3">B4P</strain>
    </source>
</reference>
<dbReference type="SUPFAM" id="SSF81301">
    <property type="entry name" value="Nucleotidyltransferase"/>
    <property type="match status" value="1"/>
</dbReference>
<dbReference type="AlphaFoldDB" id="A0A1X7DZS7"/>
<dbReference type="Proteomes" id="UP000192903">
    <property type="component" value="Unassembled WGS sequence"/>
</dbReference>
<evidence type="ECO:0000313" key="3">
    <source>
        <dbReference type="Proteomes" id="UP000192903"/>
    </source>
</evidence>
<accession>A0A1X7DZS7</accession>
<keyword evidence="3" id="KW-1185">Reference proteome</keyword>
<feature type="domain" description="Protein-PII uridylyltransferase N-terminal" evidence="1">
    <location>
        <begin position="2"/>
        <end position="90"/>
    </location>
</feature>
<dbReference type="RefSeq" id="WP_085421380.1">
    <property type="nucleotide sequence ID" value="NZ_FXAF01000005.1"/>
</dbReference>
<dbReference type="InterPro" id="IPR043519">
    <property type="entry name" value="NT_sf"/>
</dbReference>